<dbReference type="EMBL" id="QYZD01000016">
    <property type="protein sequence ID" value="RJG22493.1"/>
    <property type="molecule type" value="Genomic_DNA"/>
</dbReference>
<organism evidence="1 2">
    <name type="scientific">Paenibacillus thiaminolyticus</name>
    <name type="common">Bacillus thiaminolyticus</name>
    <dbReference type="NCBI Taxonomy" id="49283"/>
    <lineage>
        <taxon>Bacteria</taxon>
        <taxon>Bacillati</taxon>
        <taxon>Bacillota</taxon>
        <taxon>Bacilli</taxon>
        <taxon>Bacillales</taxon>
        <taxon>Paenibacillaceae</taxon>
        <taxon>Paenibacillus</taxon>
    </lineage>
</organism>
<sequence>MIHEGMDHGRVVSMLPGVNHHVPPRMTHPGMVFMVMRNMVPGRMGLVKYVIARSNLNIRLLGGLLGRIGTLEAGRVLNERLMVCHGCFPPNLLRGNAL</sequence>
<dbReference type="AlphaFoldDB" id="A0A3A3GGZ7"/>
<accession>A0A3A3GGZ7</accession>
<evidence type="ECO:0000313" key="1">
    <source>
        <dbReference type="EMBL" id="RJG22493.1"/>
    </source>
</evidence>
<gene>
    <name evidence="1" type="ORF">DQX05_17745</name>
</gene>
<comment type="caution">
    <text evidence="1">The sequence shown here is derived from an EMBL/GenBank/DDBJ whole genome shotgun (WGS) entry which is preliminary data.</text>
</comment>
<name>A0A3A3GGZ7_PANTH</name>
<dbReference type="Proteomes" id="UP000266177">
    <property type="component" value="Unassembled WGS sequence"/>
</dbReference>
<reference evidence="1 2" key="1">
    <citation type="submission" date="2018-09" db="EMBL/GenBank/DDBJ databases">
        <title>Paenibacillus SK2017-BO5.</title>
        <authorList>
            <person name="Piskunova J.V."/>
            <person name="Dubiley S.A."/>
            <person name="Severinov K.V."/>
        </authorList>
    </citation>
    <scope>NUCLEOTIDE SEQUENCE [LARGE SCALE GENOMIC DNA]</scope>
    <source>
        <strain evidence="1 2">BO5</strain>
    </source>
</reference>
<proteinExistence type="predicted"/>
<evidence type="ECO:0000313" key="2">
    <source>
        <dbReference type="Proteomes" id="UP000266177"/>
    </source>
</evidence>
<protein>
    <submittedName>
        <fullName evidence="1">Uncharacterized protein</fullName>
    </submittedName>
</protein>